<accession>A0A8T1TQI8</accession>
<reference evidence="1" key="1">
    <citation type="submission" date="2021-01" db="EMBL/GenBank/DDBJ databases">
        <title>Phytophthora aleatoria, a newly-described species from Pinus radiata is distinct from Phytophthora cactorum isolates based on comparative genomics.</title>
        <authorList>
            <person name="Mcdougal R."/>
            <person name="Panda P."/>
            <person name="Williams N."/>
            <person name="Studholme D.J."/>
        </authorList>
    </citation>
    <scope>NUCLEOTIDE SEQUENCE</scope>
    <source>
        <strain evidence="1">NZFS 3830</strain>
    </source>
</reference>
<evidence type="ECO:0000313" key="1">
    <source>
        <dbReference type="EMBL" id="KAG6945644.1"/>
    </source>
</evidence>
<dbReference type="Proteomes" id="UP000688947">
    <property type="component" value="Unassembled WGS sequence"/>
</dbReference>
<organism evidence="1 2">
    <name type="scientific">Phytophthora cactorum</name>
    <dbReference type="NCBI Taxonomy" id="29920"/>
    <lineage>
        <taxon>Eukaryota</taxon>
        <taxon>Sar</taxon>
        <taxon>Stramenopiles</taxon>
        <taxon>Oomycota</taxon>
        <taxon>Peronosporomycetes</taxon>
        <taxon>Peronosporales</taxon>
        <taxon>Peronosporaceae</taxon>
        <taxon>Phytophthora</taxon>
    </lineage>
</organism>
<gene>
    <name evidence="1" type="ORF">JG687_00017156</name>
</gene>
<protein>
    <submittedName>
        <fullName evidence="1">Uncharacterized protein</fullName>
    </submittedName>
</protein>
<sequence>MSIKSFTHLLDLISPCLEVDKRQSSTSSGEEPISPCIILMATLRYLVGGSDLDIRRTVGTSSLSYYRVVDSKMAANISVPKLRIRFPDSEKEVVMADFRDISLMVRCAKSSFHQLKTLVTSVFQWPLLPLWY</sequence>
<name>A0A8T1TQI8_9STRA</name>
<comment type="caution">
    <text evidence="1">The sequence shown here is derived from an EMBL/GenBank/DDBJ whole genome shotgun (WGS) entry which is preliminary data.</text>
</comment>
<dbReference type="OrthoDB" id="109201at2759"/>
<proteinExistence type="predicted"/>
<dbReference type="AlphaFoldDB" id="A0A8T1TQI8"/>
<evidence type="ECO:0000313" key="2">
    <source>
        <dbReference type="Proteomes" id="UP000688947"/>
    </source>
</evidence>
<dbReference type="EMBL" id="JAENGZ010001919">
    <property type="protein sequence ID" value="KAG6945644.1"/>
    <property type="molecule type" value="Genomic_DNA"/>
</dbReference>